<comment type="caution">
    <text evidence="6">The sequence shown here is derived from an EMBL/GenBank/DDBJ whole genome shotgun (WGS) entry which is preliminary data.</text>
</comment>
<gene>
    <name evidence="6" type="ORF">C4B24_04310</name>
</gene>
<dbReference type="PROSITE" id="PS00070">
    <property type="entry name" value="ALDEHYDE_DEHYDR_CYS"/>
    <property type="match status" value="1"/>
</dbReference>
<evidence type="ECO:0000313" key="6">
    <source>
        <dbReference type="EMBL" id="TCG10636.1"/>
    </source>
</evidence>
<evidence type="ECO:0000256" key="2">
    <source>
        <dbReference type="ARBA" id="ARBA00023002"/>
    </source>
</evidence>
<proteinExistence type="inferred from homology"/>
<evidence type="ECO:0000256" key="3">
    <source>
        <dbReference type="PROSITE-ProRule" id="PRU10007"/>
    </source>
</evidence>
<dbReference type="EMBL" id="PSZO01000028">
    <property type="protein sequence ID" value="TCG10636.1"/>
    <property type="molecule type" value="Genomic_DNA"/>
</dbReference>
<dbReference type="Pfam" id="PF00171">
    <property type="entry name" value="Aldedh"/>
    <property type="match status" value="1"/>
</dbReference>
<accession>A0A4R0XJ38</accession>
<protein>
    <submittedName>
        <fullName evidence="6">NADP-dependent glyceraldehyde-3-phosphate dehydrogenase</fullName>
    </submittedName>
</protein>
<dbReference type="Proteomes" id="UP000294192">
    <property type="component" value="Unassembled WGS sequence"/>
</dbReference>
<dbReference type="AlphaFoldDB" id="A0A4R0XJ38"/>
<dbReference type="InterPro" id="IPR016161">
    <property type="entry name" value="Ald_DH/histidinol_DH"/>
</dbReference>
<dbReference type="InterPro" id="IPR016163">
    <property type="entry name" value="Ald_DH_C"/>
</dbReference>
<keyword evidence="2 4" id="KW-0560">Oxidoreductase</keyword>
<dbReference type="GO" id="GO:0008911">
    <property type="term" value="F:lactaldehyde dehydrogenase (NAD+) activity"/>
    <property type="evidence" value="ECO:0007669"/>
    <property type="project" value="TreeGrafter"/>
</dbReference>
<keyword evidence="7" id="KW-1185">Reference proteome</keyword>
<dbReference type="InterPro" id="IPR016162">
    <property type="entry name" value="Ald_DH_N"/>
</dbReference>
<feature type="domain" description="Aldehyde dehydrogenase" evidence="5">
    <location>
        <begin position="16"/>
        <end position="465"/>
    </location>
</feature>
<organism evidence="6 7">
    <name type="scientific">Mycoplasma marinum</name>
    <dbReference type="NCBI Taxonomy" id="1937190"/>
    <lineage>
        <taxon>Bacteria</taxon>
        <taxon>Bacillati</taxon>
        <taxon>Mycoplasmatota</taxon>
        <taxon>Mollicutes</taxon>
        <taxon>Mycoplasmataceae</taxon>
        <taxon>Mycoplasma</taxon>
    </lineage>
</organism>
<comment type="similarity">
    <text evidence="1 4">Belongs to the aldehyde dehydrogenase family.</text>
</comment>
<evidence type="ECO:0000256" key="4">
    <source>
        <dbReference type="RuleBase" id="RU003345"/>
    </source>
</evidence>
<evidence type="ECO:0000256" key="1">
    <source>
        <dbReference type="ARBA" id="ARBA00009986"/>
    </source>
</evidence>
<dbReference type="Gene3D" id="3.40.605.10">
    <property type="entry name" value="Aldehyde Dehydrogenase, Chain A, domain 1"/>
    <property type="match status" value="1"/>
</dbReference>
<evidence type="ECO:0000313" key="7">
    <source>
        <dbReference type="Proteomes" id="UP000294192"/>
    </source>
</evidence>
<dbReference type="InterPro" id="IPR029510">
    <property type="entry name" value="Ald_DH_CS_GLU"/>
</dbReference>
<reference evidence="6 7" key="1">
    <citation type="submission" date="2018-02" db="EMBL/GenBank/DDBJ databases">
        <title>Mycoplasma marinum and Mycoplasma todarodis sp. nov., moderately halophilic and psychrotolerant mycoplasmas isolated from cephalopods.</title>
        <authorList>
            <person name="Viver T."/>
        </authorList>
    </citation>
    <scope>NUCLEOTIDE SEQUENCE [LARGE SCALE GENOMIC DNA]</scope>
    <source>
        <strain evidence="6 7">PE</strain>
    </source>
</reference>
<name>A0A4R0XJ38_9MOLU</name>
<dbReference type="SUPFAM" id="SSF53720">
    <property type="entry name" value="ALDH-like"/>
    <property type="match status" value="1"/>
</dbReference>
<sequence>MEARAYINGVFVIGKKRYSIISPNTLEECGTATALSKKGIDQAFEVAKNSQKEWASLPREERIDYIETFKQLLIENKEELAKIMLLEIGKPFQQSIKEIDRTVALINETIFAYHNILVKTIKGSTLGVPEKMISIIREPLGVVTAISPFNYPVNLSLAKIIPALISGNSVVFKPATNGSLSGYKMARLFDAAKFPAGVFNMVTGRGSEIGDYLTNHKGANAISYTGSTRVGLSISENAKMQNVVLEMGGKDPALVLKDANLDSTIDNIIKGAFSFAGQRCTAIKRVFVHESKKKEFELGIKTKVASIPSGTSDSDVMVVPLITEASAKFQRKLINDAVKKGAKILIGGNINKNFVEPTVLVNVDETMLIAYEEQFGPVLPIIYYSDLNDAIRQINESEYGLQSSVYGNDIEDAVEAANQIEAGSVNINCAPSRGPDRLPFTGVKNSGFGVQGIKYALESMTRPKNLVIFKSKKKRFRK</sequence>
<dbReference type="PANTHER" id="PTHR42991">
    <property type="entry name" value="ALDEHYDE DEHYDROGENASE"/>
    <property type="match status" value="1"/>
</dbReference>
<feature type="active site" evidence="3">
    <location>
        <position position="246"/>
    </location>
</feature>
<dbReference type="InterPro" id="IPR015590">
    <property type="entry name" value="Aldehyde_DH_dom"/>
</dbReference>
<evidence type="ECO:0000259" key="5">
    <source>
        <dbReference type="Pfam" id="PF00171"/>
    </source>
</evidence>
<dbReference type="PROSITE" id="PS00687">
    <property type="entry name" value="ALDEHYDE_DEHYDR_GLU"/>
    <property type="match status" value="1"/>
</dbReference>
<dbReference type="RefSeq" id="WP_131599535.1">
    <property type="nucleotide sequence ID" value="NZ_CBDBYK010000023.1"/>
</dbReference>
<dbReference type="InterPro" id="IPR016160">
    <property type="entry name" value="Ald_DH_CS_CYS"/>
</dbReference>
<dbReference type="OrthoDB" id="9762913at2"/>
<dbReference type="InterPro" id="IPR051020">
    <property type="entry name" value="ALDH-related_metabolic_enz"/>
</dbReference>
<dbReference type="PANTHER" id="PTHR42991:SF1">
    <property type="entry name" value="ALDEHYDE DEHYDROGENASE"/>
    <property type="match status" value="1"/>
</dbReference>
<dbReference type="Gene3D" id="3.40.309.10">
    <property type="entry name" value="Aldehyde Dehydrogenase, Chain A, domain 2"/>
    <property type="match status" value="1"/>
</dbReference>